<dbReference type="RefSeq" id="WP_026756988.1">
    <property type="nucleotide sequence ID" value="NZ_VENJ01000013.1"/>
</dbReference>
<organism evidence="2 3">
    <name type="scientific">Sediminimonas qiaohouensis</name>
    <dbReference type="NCBI Taxonomy" id="552061"/>
    <lineage>
        <taxon>Bacteria</taxon>
        <taxon>Pseudomonadati</taxon>
        <taxon>Pseudomonadota</taxon>
        <taxon>Alphaproteobacteria</taxon>
        <taxon>Rhodobacterales</taxon>
        <taxon>Roseobacteraceae</taxon>
        <taxon>Sediminimonas</taxon>
    </lineage>
</organism>
<evidence type="ECO:0000313" key="3">
    <source>
        <dbReference type="Proteomes" id="UP000483078"/>
    </source>
</evidence>
<proteinExistence type="predicted"/>
<protein>
    <submittedName>
        <fullName evidence="2">Uncharacterized protein</fullName>
    </submittedName>
</protein>
<gene>
    <name evidence="2" type="ORF">FH759_09835</name>
</gene>
<keyword evidence="1" id="KW-0732">Signal</keyword>
<accession>A0A7C9L864</accession>
<feature type="signal peptide" evidence="1">
    <location>
        <begin position="1"/>
        <end position="20"/>
    </location>
</feature>
<reference evidence="2 3" key="1">
    <citation type="submission" date="2019-06" db="EMBL/GenBank/DDBJ databases">
        <title>Enrichment of Autotrophic Halophilic Microorganisms from Red Sea Brine Pool Using Microbial Electrosynthesis System.</title>
        <authorList>
            <person name="Alqahtani M.F."/>
            <person name="Bajracharya S."/>
            <person name="Katuri K.P."/>
            <person name="Ali M."/>
            <person name="Saikaly P.E."/>
        </authorList>
    </citation>
    <scope>NUCLEOTIDE SEQUENCE [LARGE SCALE GENOMIC DNA]</scope>
    <source>
        <strain evidence="2">MES6</strain>
    </source>
</reference>
<dbReference type="AlphaFoldDB" id="A0A7C9L864"/>
<feature type="chain" id="PRO_5028897447" evidence="1">
    <location>
        <begin position="21"/>
        <end position="89"/>
    </location>
</feature>
<dbReference type="EMBL" id="VENJ01000013">
    <property type="protein sequence ID" value="MTJ04975.1"/>
    <property type="molecule type" value="Genomic_DNA"/>
</dbReference>
<dbReference type="Proteomes" id="UP000483078">
    <property type="component" value="Unassembled WGS sequence"/>
</dbReference>
<evidence type="ECO:0000256" key="1">
    <source>
        <dbReference type="SAM" id="SignalP"/>
    </source>
</evidence>
<evidence type="ECO:0000313" key="2">
    <source>
        <dbReference type="EMBL" id="MTJ04975.1"/>
    </source>
</evidence>
<name>A0A7C9L864_9RHOB</name>
<comment type="caution">
    <text evidence="2">The sequence shown here is derived from an EMBL/GenBank/DDBJ whole genome shotgun (WGS) entry which is preliminary data.</text>
</comment>
<sequence length="89" mass="9249">MKTALIALTAALGLSTAAAAMTPHSGAASTLTPRDNVQIDAAHFSDTVLSSRSVDADKIFTPRDQVNVGERVSVYSAETGTGMTQETPR</sequence>